<keyword evidence="1" id="KW-0472">Membrane</keyword>
<keyword evidence="1" id="KW-0812">Transmembrane</keyword>
<gene>
    <name evidence="2" type="ORF">EDEG_00800</name>
</gene>
<dbReference type="HOGENOM" id="CLU_1927557_0_0_1"/>
<dbReference type="EMBL" id="AFBI03000010">
    <property type="protein sequence ID" value="EJW05087.1"/>
    <property type="molecule type" value="Genomic_DNA"/>
</dbReference>
<sequence>MRKQYLIWAIICVLSFIFATLVYVLMNGFKVKSGPTADKKMTNTITEVPFIKMKANKSNKIPNNWEGNDSYDVRSIEFLGDNDVYEYAKKRFKKVSDDAHNIAGMFKSLKDTCDVVRELFPKNGSVNTTER</sequence>
<accession>J9DUZ4</accession>
<dbReference type="AlphaFoldDB" id="J9DUZ4"/>
<reference evidence="2 3" key="1">
    <citation type="submission" date="2011-08" db="EMBL/GenBank/DDBJ databases">
        <authorList>
            <person name="Liu Z.J."/>
            <person name="Shi F.L."/>
            <person name="Lu J.Q."/>
            <person name="Li M."/>
            <person name="Wang Z.L."/>
        </authorList>
    </citation>
    <scope>NUCLEOTIDE SEQUENCE [LARGE SCALE GENOMIC DNA]</scope>
    <source>
        <strain evidence="2 3">USNM 41457</strain>
    </source>
</reference>
<organism evidence="2 3">
    <name type="scientific">Edhazardia aedis (strain USNM 41457)</name>
    <name type="common">Microsporidian parasite</name>
    <dbReference type="NCBI Taxonomy" id="1003232"/>
    <lineage>
        <taxon>Eukaryota</taxon>
        <taxon>Fungi</taxon>
        <taxon>Fungi incertae sedis</taxon>
        <taxon>Microsporidia</taxon>
        <taxon>Edhazardia</taxon>
    </lineage>
</organism>
<evidence type="ECO:0000256" key="1">
    <source>
        <dbReference type="SAM" id="Phobius"/>
    </source>
</evidence>
<protein>
    <submittedName>
        <fullName evidence="2">Uncharacterized protein</fullName>
    </submittedName>
</protein>
<evidence type="ECO:0000313" key="2">
    <source>
        <dbReference type="EMBL" id="EJW05087.1"/>
    </source>
</evidence>
<evidence type="ECO:0000313" key="3">
    <source>
        <dbReference type="Proteomes" id="UP000003163"/>
    </source>
</evidence>
<keyword evidence="3" id="KW-1185">Reference proteome</keyword>
<dbReference type="VEuPathDB" id="MicrosporidiaDB:EDEG_00800"/>
<feature type="transmembrane region" description="Helical" evidence="1">
    <location>
        <begin position="6"/>
        <end position="26"/>
    </location>
</feature>
<comment type="caution">
    <text evidence="2">The sequence shown here is derived from an EMBL/GenBank/DDBJ whole genome shotgun (WGS) entry which is preliminary data.</text>
</comment>
<reference evidence="3" key="2">
    <citation type="submission" date="2015-07" db="EMBL/GenBank/DDBJ databases">
        <title>Contrasting host-pathogen interactions and genome evolution in two generalist and specialist microsporidian pathogens of mosquitoes.</title>
        <authorList>
            <consortium name="The Broad Institute Genomics Platform"/>
            <consortium name="The Broad Institute Genome Sequencing Center for Infectious Disease"/>
            <person name="Cuomo C.A."/>
            <person name="Sanscrainte N.D."/>
            <person name="Goldberg J.M."/>
            <person name="Heiman D."/>
            <person name="Young S."/>
            <person name="Zeng Q."/>
            <person name="Becnel J.J."/>
            <person name="Birren B.W."/>
        </authorList>
    </citation>
    <scope>NUCLEOTIDE SEQUENCE [LARGE SCALE GENOMIC DNA]</scope>
    <source>
        <strain evidence="3">USNM 41457</strain>
    </source>
</reference>
<proteinExistence type="predicted"/>
<name>J9DUZ4_EDHAE</name>
<keyword evidence="1" id="KW-1133">Transmembrane helix</keyword>
<dbReference type="InParanoid" id="J9DUZ4"/>
<dbReference type="Proteomes" id="UP000003163">
    <property type="component" value="Unassembled WGS sequence"/>
</dbReference>